<comment type="subcellular location">
    <subcellularLocation>
        <location evidence="1">Cell membrane</location>
        <topology evidence="1">Multi-pass membrane protein</topology>
    </subcellularLocation>
</comment>
<feature type="region of interest" description="Disordered" evidence="6">
    <location>
        <begin position="1"/>
        <end position="25"/>
    </location>
</feature>
<gene>
    <name evidence="8" type="ORF">ABCQ75_00045</name>
</gene>
<dbReference type="PANTHER" id="PTHR30213:SF1">
    <property type="entry name" value="INNER MEMBRANE PROTEIN YHJD"/>
    <property type="match status" value="1"/>
</dbReference>
<evidence type="ECO:0000256" key="3">
    <source>
        <dbReference type="ARBA" id="ARBA00022692"/>
    </source>
</evidence>
<name>A0ABU9WUR8_9MICC</name>
<evidence type="ECO:0000313" key="9">
    <source>
        <dbReference type="Proteomes" id="UP001422074"/>
    </source>
</evidence>
<dbReference type="Proteomes" id="UP001422074">
    <property type="component" value="Unassembled WGS sequence"/>
</dbReference>
<accession>A0ABU9WUR8</accession>
<keyword evidence="2" id="KW-1003">Cell membrane</keyword>
<keyword evidence="5 7" id="KW-0472">Membrane</keyword>
<feature type="transmembrane region" description="Helical" evidence="7">
    <location>
        <begin position="203"/>
        <end position="229"/>
    </location>
</feature>
<dbReference type="PANTHER" id="PTHR30213">
    <property type="entry name" value="INNER MEMBRANE PROTEIN YHJD"/>
    <property type="match status" value="1"/>
</dbReference>
<evidence type="ECO:0000256" key="1">
    <source>
        <dbReference type="ARBA" id="ARBA00004651"/>
    </source>
</evidence>
<keyword evidence="3 7" id="KW-0812">Transmembrane</keyword>
<evidence type="ECO:0000313" key="8">
    <source>
        <dbReference type="EMBL" id="MEN2742929.1"/>
    </source>
</evidence>
<proteinExistence type="predicted"/>
<feature type="transmembrane region" description="Helical" evidence="7">
    <location>
        <begin position="121"/>
        <end position="141"/>
    </location>
</feature>
<feature type="transmembrane region" description="Helical" evidence="7">
    <location>
        <begin position="274"/>
        <end position="293"/>
    </location>
</feature>
<feature type="transmembrane region" description="Helical" evidence="7">
    <location>
        <begin position="305"/>
        <end position="328"/>
    </location>
</feature>
<protein>
    <submittedName>
        <fullName evidence="8">YihY/virulence factor BrkB family protein</fullName>
    </submittedName>
</protein>
<organism evidence="8 9">
    <name type="scientific">Sinomonas halotolerans</name>
    <dbReference type="NCBI Taxonomy" id="1644133"/>
    <lineage>
        <taxon>Bacteria</taxon>
        <taxon>Bacillati</taxon>
        <taxon>Actinomycetota</taxon>
        <taxon>Actinomycetes</taxon>
        <taxon>Micrococcales</taxon>
        <taxon>Micrococcaceae</taxon>
        <taxon>Sinomonas</taxon>
    </lineage>
</organism>
<reference evidence="8 9" key="1">
    <citation type="submission" date="2024-05" db="EMBL/GenBank/DDBJ databases">
        <title>Sinomonas sp. nov., isolated from a waste landfill.</title>
        <authorList>
            <person name="Zhao Y."/>
        </authorList>
    </citation>
    <scope>NUCLEOTIDE SEQUENCE [LARGE SCALE GENOMIC DNA]</scope>
    <source>
        <strain evidence="8 9">CCTCC AB2014300</strain>
    </source>
</reference>
<dbReference type="EMBL" id="JBDFRB010000001">
    <property type="protein sequence ID" value="MEN2742929.1"/>
    <property type="molecule type" value="Genomic_DNA"/>
</dbReference>
<dbReference type="InterPro" id="IPR017039">
    <property type="entry name" value="Virul_fac_BrkB"/>
</dbReference>
<dbReference type="Pfam" id="PF03631">
    <property type="entry name" value="Virul_fac_BrkB"/>
    <property type="match status" value="1"/>
</dbReference>
<feature type="region of interest" description="Disordered" evidence="6">
    <location>
        <begin position="375"/>
        <end position="396"/>
    </location>
</feature>
<keyword evidence="4 7" id="KW-1133">Transmembrane helix</keyword>
<dbReference type="RefSeq" id="WP_345882338.1">
    <property type="nucleotide sequence ID" value="NZ_JBDFRB010000001.1"/>
</dbReference>
<sequence length="420" mass="44055">MSLAHRRTGPAGADEPAEEPLPTEQAKLRLEVLRRRQDLGRARRSGEGPVKTALAALQWLVAAVKALRPVRAFQHYSLQHGPLMSAGIGFTMFFSVFGLLTAGFSLAALLLTGQPALMDRVVASVAATAPGLLSVGGAEGLVDPEELLNPTGLSVAAVVALAVAVFSSLRWITSVREGLHGITGLPPLTVNPLLLKLRDIGTLLLLGVLIVVTSAVSVGFTGALDFLAGTFGLHSAVVRPLGWAVGLSVPLVLNTLTAVILFRLAGGLELGRRAFSEGVVLAGLGTSLLQAFSTQLLARSGAIPLLAPFAILIGLLIWFNLVSQVYLVSAAWSAVRQADLTAAGHRAPEAFGSSRVGLHASAALTRAHSGRRRAQAGAAATVPVADDGEAQHPAERRRRALHPLAWLRHLARRRRGTALR</sequence>
<feature type="transmembrane region" description="Helical" evidence="7">
    <location>
        <begin position="87"/>
        <end position="109"/>
    </location>
</feature>
<feature type="transmembrane region" description="Helical" evidence="7">
    <location>
        <begin position="241"/>
        <end position="262"/>
    </location>
</feature>
<evidence type="ECO:0000256" key="4">
    <source>
        <dbReference type="ARBA" id="ARBA00022989"/>
    </source>
</evidence>
<evidence type="ECO:0000256" key="2">
    <source>
        <dbReference type="ARBA" id="ARBA00022475"/>
    </source>
</evidence>
<evidence type="ECO:0000256" key="5">
    <source>
        <dbReference type="ARBA" id="ARBA00023136"/>
    </source>
</evidence>
<evidence type="ECO:0000256" key="6">
    <source>
        <dbReference type="SAM" id="MobiDB-lite"/>
    </source>
</evidence>
<evidence type="ECO:0000256" key="7">
    <source>
        <dbReference type="SAM" id="Phobius"/>
    </source>
</evidence>
<keyword evidence="9" id="KW-1185">Reference proteome</keyword>
<comment type="caution">
    <text evidence="8">The sequence shown here is derived from an EMBL/GenBank/DDBJ whole genome shotgun (WGS) entry which is preliminary data.</text>
</comment>
<feature type="transmembrane region" description="Helical" evidence="7">
    <location>
        <begin position="153"/>
        <end position="172"/>
    </location>
</feature>